<keyword evidence="1" id="KW-0175">Coiled coil</keyword>
<feature type="coiled-coil region" evidence="1">
    <location>
        <begin position="137"/>
        <end position="164"/>
    </location>
</feature>
<accession>A0A8H5NND3</accession>
<comment type="caution">
    <text evidence="3">The sequence shown here is derived from an EMBL/GenBank/DDBJ whole genome shotgun (WGS) entry which is preliminary data.</text>
</comment>
<keyword evidence="4" id="KW-1185">Reference proteome</keyword>
<proteinExistence type="predicted"/>
<dbReference type="OrthoDB" id="5062820at2759"/>
<feature type="region of interest" description="Disordered" evidence="2">
    <location>
        <begin position="73"/>
        <end position="99"/>
    </location>
</feature>
<name>A0A8H5NND3_9HYPO</name>
<gene>
    <name evidence="3" type="ORF">FPHYL_25</name>
</gene>
<reference evidence="3 4" key="1">
    <citation type="submission" date="2020-05" db="EMBL/GenBank/DDBJ databases">
        <title>Identification and distribution of gene clusters putatively required for synthesis of sphingolipid metabolism inhibitors in phylogenetically diverse species of the filamentous fungus Fusarium.</title>
        <authorList>
            <person name="Kim H.-S."/>
            <person name="Busman M."/>
            <person name="Brown D.W."/>
            <person name="Divon H."/>
            <person name="Uhlig S."/>
            <person name="Proctor R.H."/>
        </authorList>
    </citation>
    <scope>NUCLEOTIDE SEQUENCE [LARGE SCALE GENOMIC DNA]</scope>
    <source>
        <strain evidence="3 4">NRRL 13617</strain>
    </source>
</reference>
<evidence type="ECO:0000256" key="2">
    <source>
        <dbReference type="SAM" id="MobiDB-lite"/>
    </source>
</evidence>
<protein>
    <submittedName>
        <fullName evidence="3">Uncharacterized protein</fullName>
    </submittedName>
</protein>
<dbReference type="AlphaFoldDB" id="A0A8H5NND3"/>
<dbReference type="EMBL" id="JAAOAQ010000002">
    <property type="protein sequence ID" value="KAF5571959.1"/>
    <property type="molecule type" value="Genomic_DNA"/>
</dbReference>
<feature type="compositionally biased region" description="Polar residues" evidence="2">
    <location>
        <begin position="90"/>
        <end position="99"/>
    </location>
</feature>
<sequence>MIKDQSAQIIRSICRANSRHQAVMFENQSQWNRAPGPAGTYTWTQVPQKPDSALSNNYYNTQPSNCPDDWSHLFDTNHQRESSSHEHFQSDQTNDHSYSNLLPSIPPSVSPMATGHIQPCNLNIVLKSDQADTSAQSSELRARLERLERILDGLQASLADLTRTVETKSSGFEEEVANSLGAITKGMEKFFNRFASHLEDEEIKLAEAQITQVEMAPM</sequence>
<evidence type="ECO:0000256" key="1">
    <source>
        <dbReference type="SAM" id="Coils"/>
    </source>
</evidence>
<organism evidence="3 4">
    <name type="scientific">Fusarium phyllophilum</name>
    <dbReference type="NCBI Taxonomy" id="47803"/>
    <lineage>
        <taxon>Eukaryota</taxon>
        <taxon>Fungi</taxon>
        <taxon>Dikarya</taxon>
        <taxon>Ascomycota</taxon>
        <taxon>Pezizomycotina</taxon>
        <taxon>Sordariomycetes</taxon>
        <taxon>Hypocreomycetidae</taxon>
        <taxon>Hypocreales</taxon>
        <taxon>Nectriaceae</taxon>
        <taxon>Fusarium</taxon>
        <taxon>Fusarium fujikuroi species complex</taxon>
    </lineage>
</organism>
<evidence type="ECO:0000313" key="4">
    <source>
        <dbReference type="Proteomes" id="UP000582016"/>
    </source>
</evidence>
<evidence type="ECO:0000313" key="3">
    <source>
        <dbReference type="EMBL" id="KAF5571959.1"/>
    </source>
</evidence>
<feature type="compositionally biased region" description="Basic and acidic residues" evidence="2">
    <location>
        <begin position="73"/>
        <end position="89"/>
    </location>
</feature>
<dbReference type="Proteomes" id="UP000582016">
    <property type="component" value="Unassembled WGS sequence"/>
</dbReference>